<gene>
    <name evidence="1" type="ORF">B296_00012190</name>
</gene>
<dbReference type="Proteomes" id="UP000287651">
    <property type="component" value="Unassembled WGS sequence"/>
</dbReference>
<reference evidence="1 2" key="1">
    <citation type="journal article" date="2014" name="Agronomy (Basel)">
        <title>A Draft Genome Sequence for Ensete ventricosum, the Drought-Tolerant Tree Against Hunger.</title>
        <authorList>
            <person name="Harrison J."/>
            <person name="Moore K.A."/>
            <person name="Paszkiewicz K."/>
            <person name="Jones T."/>
            <person name="Grant M."/>
            <person name="Ambacheew D."/>
            <person name="Muzemil S."/>
            <person name="Studholme D.J."/>
        </authorList>
    </citation>
    <scope>NUCLEOTIDE SEQUENCE [LARGE SCALE GENOMIC DNA]</scope>
</reference>
<sequence length="200" mass="21330">MIGVARELDSFSTQIYLREPGKSEDKAKRRIILFSKGCPNPSCPICAAAAAATRAQATAALARRYPPCQGAVTPTTGATILAGGRASHGRQPLAGTLGSPLRVPYSRPPLLAPRYKRVCLREAAAPMGCCPRERRRPPLQAGLGRNRPPPCRGPWSEIVYPCIPDPDGEDEGSQASSSLAVSTRWISTEKLLQSDLATLA</sequence>
<dbReference type="EMBL" id="AMZH03014175">
    <property type="protein sequence ID" value="RRT48080.1"/>
    <property type="molecule type" value="Genomic_DNA"/>
</dbReference>
<comment type="caution">
    <text evidence="1">The sequence shown here is derived from an EMBL/GenBank/DDBJ whole genome shotgun (WGS) entry which is preliminary data.</text>
</comment>
<name>A0A426Y8Q0_ENSVE</name>
<protein>
    <submittedName>
        <fullName evidence="1">Uncharacterized protein</fullName>
    </submittedName>
</protein>
<proteinExistence type="predicted"/>
<evidence type="ECO:0000313" key="1">
    <source>
        <dbReference type="EMBL" id="RRT48080.1"/>
    </source>
</evidence>
<organism evidence="1 2">
    <name type="scientific">Ensete ventricosum</name>
    <name type="common">Abyssinian banana</name>
    <name type="synonym">Musa ensete</name>
    <dbReference type="NCBI Taxonomy" id="4639"/>
    <lineage>
        <taxon>Eukaryota</taxon>
        <taxon>Viridiplantae</taxon>
        <taxon>Streptophyta</taxon>
        <taxon>Embryophyta</taxon>
        <taxon>Tracheophyta</taxon>
        <taxon>Spermatophyta</taxon>
        <taxon>Magnoliopsida</taxon>
        <taxon>Liliopsida</taxon>
        <taxon>Zingiberales</taxon>
        <taxon>Musaceae</taxon>
        <taxon>Ensete</taxon>
    </lineage>
</organism>
<dbReference type="AlphaFoldDB" id="A0A426Y8Q0"/>
<accession>A0A426Y8Q0</accession>
<evidence type="ECO:0000313" key="2">
    <source>
        <dbReference type="Proteomes" id="UP000287651"/>
    </source>
</evidence>